<keyword evidence="5 9" id="KW-0479">Metal-binding</keyword>
<dbReference type="Gene3D" id="3.20.20.70">
    <property type="entry name" value="Aldolase class I"/>
    <property type="match status" value="1"/>
</dbReference>
<evidence type="ECO:0000256" key="5">
    <source>
        <dbReference type="ARBA" id="ARBA00022723"/>
    </source>
</evidence>
<dbReference type="SFLD" id="SFLDF00562">
    <property type="entry name" value="HemN-like__clustered_with_heat"/>
    <property type="match status" value="1"/>
</dbReference>
<dbReference type="GO" id="GO:0005737">
    <property type="term" value="C:cytoplasm"/>
    <property type="evidence" value="ECO:0007669"/>
    <property type="project" value="UniProtKB-SubCell"/>
</dbReference>
<dbReference type="InterPro" id="IPR013785">
    <property type="entry name" value="Aldolase_TIM"/>
</dbReference>
<evidence type="ECO:0000259" key="10">
    <source>
        <dbReference type="PROSITE" id="PS51918"/>
    </source>
</evidence>
<evidence type="ECO:0000256" key="8">
    <source>
        <dbReference type="ARBA" id="ARBA00023186"/>
    </source>
</evidence>
<dbReference type="InterPro" id="IPR034505">
    <property type="entry name" value="Coproporphyrinogen-III_oxidase"/>
</dbReference>
<dbReference type="PROSITE" id="PS51918">
    <property type="entry name" value="RADICAL_SAM"/>
    <property type="match status" value="1"/>
</dbReference>
<dbReference type="SUPFAM" id="SSF102114">
    <property type="entry name" value="Radical SAM enzymes"/>
    <property type="match status" value="1"/>
</dbReference>
<dbReference type="Pfam" id="PF06969">
    <property type="entry name" value="HemN_C"/>
    <property type="match status" value="1"/>
</dbReference>
<evidence type="ECO:0000256" key="3">
    <source>
        <dbReference type="ARBA" id="ARBA00022617"/>
    </source>
</evidence>
<gene>
    <name evidence="11" type="ORF">CHH72_00860</name>
</gene>
<dbReference type="EMBL" id="NPCC01000004">
    <property type="protein sequence ID" value="PAE90472.1"/>
    <property type="molecule type" value="Genomic_DNA"/>
</dbReference>
<dbReference type="SFLD" id="SFLDG01082">
    <property type="entry name" value="B12-binding_domain_containing"/>
    <property type="match status" value="1"/>
</dbReference>
<evidence type="ECO:0000256" key="7">
    <source>
        <dbReference type="ARBA" id="ARBA00023014"/>
    </source>
</evidence>
<dbReference type="SFLD" id="SFLDG01065">
    <property type="entry name" value="anaerobic_coproporphyrinogen-I"/>
    <property type="match status" value="1"/>
</dbReference>
<dbReference type="Pfam" id="PF04055">
    <property type="entry name" value="Radical_SAM"/>
    <property type="match status" value="1"/>
</dbReference>
<keyword evidence="7 9" id="KW-0411">Iron-sulfur</keyword>
<comment type="subcellular location">
    <subcellularLocation>
        <location evidence="9">Cytoplasm</location>
    </subcellularLocation>
</comment>
<keyword evidence="9" id="KW-0963">Cytoplasm</keyword>
<dbReference type="RefSeq" id="WP_095255082.1">
    <property type="nucleotide sequence ID" value="NZ_BOQQ01000005.1"/>
</dbReference>
<dbReference type="InterPro" id="IPR004559">
    <property type="entry name" value="HemW-like"/>
</dbReference>
<comment type="function">
    <text evidence="9">Probably acts as a heme chaperone, transferring heme to an unknown acceptor. Binds one molecule of heme per monomer, possibly covalently. Binds 1 [4Fe-4S] cluster. The cluster is coordinated with 3 cysteines and an exchangeable S-adenosyl-L-methionine.</text>
</comment>
<proteinExistence type="inferred from homology"/>
<dbReference type="PANTHER" id="PTHR13932:SF5">
    <property type="entry name" value="RADICAL S-ADENOSYL METHIONINE DOMAIN-CONTAINING PROTEIN 1, MITOCHONDRIAL"/>
    <property type="match status" value="1"/>
</dbReference>
<dbReference type="GO" id="GO:0004109">
    <property type="term" value="F:coproporphyrinogen oxidase activity"/>
    <property type="evidence" value="ECO:0007669"/>
    <property type="project" value="InterPro"/>
</dbReference>
<dbReference type="SMART" id="SM00729">
    <property type="entry name" value="Elp3"/>
    <property type="match status" value="1"/>
</dbReference>
<keyword evidence="3 9" id="KW-0349">Heme</keyword>
<name>A0A268P404_SHOCL</name>
<dbReference type="AlphaFoldDB" id="A0A268P404"/>
<evidence type="ECO:0000256" key="4">
    <source>
        <dbReference type="ARBA" id="ARBA00022691"/>
    </source>
</evidence>
<dbReference type="Proteomes" id="UP000216207">
    <property type="component" value="Unassembled WGS sequence"/>
</dbReference>
<dbReference type="NCBIfam" id="TIGR00539">
    <property type="entry name" value="hemN_rel"/>
    <property type="match status" value="1"/>
</dbReference>
<keyword evidence="4 9" id="KW-0949">S-adenosyl-L-methionine</keyword>
<evidence type="ECO:0000256" key="6">
    <source>
        <dbReference type="ARBA" id="ARBA00023004"/>
    </source>
</evidence>
<dbReference type="InterPro" id="IPR007197">
    <property type="entry name" value="rSAM"/>
</dbReference>
<reference evidence="11 12" key="1">
    <citation type="submission" date="2017-07" db="EMBL/GenBank/DDBJ databases">
        <title>Isolation and whole genome analysis of endospore-forming bacteria from heroin.</title>
        <authorList>
            <person name="Kalinowski J."/>
            <person name="Ahrens B."/>
            <person name="Al-Dilaimi A."/>
            <person name="Winkler A."/>
            <person name="Wibberg D."/>
            <person name="Schleenbecker U."/>
            <person name="Ruckert C."/>
            <person name="Wolfel R."/>
            <person name="Grass G."/>
        </authorList>
    </citation>
    <scope>NUCLEOTIDE SEQUENCE [LARGE SCALE GENOMIC DNA]</scope>
    <source>
        <strain evidence="11 12">7539</strain>
    </source>
</reference>
<dbReference type="GO" id="GO:0006779">
    <property type="term" value="P:porphyrin-containing compound biosynthetic process"/>
    <property type="evidence" value="ECO:0007669"/>
    <property type="project" value="InterPro"/>
</dbReference>
<sequence length="388" mass="43597">MSHSLYVHIPFCEHICHYCDFNKVFIENQPVDAYIDALIEEMKQARARRRDGLVKTIYVGGGTPTALTAIQLERLFSAIESLFDLSALEEWTVEVNPDSADEDKLGIMKRYGVNRLSIGAQTFNQKLLADIGRTHSPEGVEQAVRKARSLGFTNLSIDLMLGLPNQSVADFERSVDRALSLGVEHISAYALKIEKQTVFYNRYKKGQLHLPPEDDDVAMYELLKKKTAAAGLDQYEISNFGKPGYESKHNLVYWRNEPYAGFGAGASGYENQVRYQNINPVAKYIEAVWATGEPRLRTHVVSRAECLEEAVFLGLRIRSGINKADFFARYGLDVESLFAKEIAEGKRKGLLEENDHVIRLTENGLLLGNEAFALFVAVLEDSELQGDH</sequence>
<evidence type="ECO:0000313" key="12">
    <source>
        <dbReference type="Proteomes" id="UP000216207"/>
    </source>
</evidence>
<protein>
    <recommendedName>
        <fullName evidence="2 9">Heme chaperone HemW</fullName>
    </recommendedName>
</protein>
<evidence type="ECO:0000256" key="2">
    <source>
        <dbReference type="ARBA" id="ARBA00017228"/>
    </source>
</evidence>
<evidence type="ECO:0000256" key="1">
    <source>
        <dbReference type="ARBA" id="ARBA00006100"/>
    </source>
</evidence>
<dbReference type="CDD" id="cd01335">
    <property type="entry name" value="Radical_SAM"/>
    <property type="match status" value="1"/>
</dbReference>
<keyword evidence="8 9" id="KW-0143">Chaperone</keyword>
<evidence type="ECO:0000313" key="11">
    <source>
        <dbReference type="EMBL" id="PAE90472.1"/>
    </source>
</evidence>
<dbReference type="GO" id="GO:0046872">
    <property type="term" value="F:metal ion binding"/>
    <property type="evidence" value="ECO:0007669"/>
    <property type="project" value="UniProtKB-UniRule"/>
</dbReference>
<dbReference type="SFLD" id="SFLDF00288">
    <property type="entry name" value="HemN-like__clustered_with_nucl"/>
    <property type="match status" value="1"/>
</dbReference>
<dbReference type="SFLD" id="SFLDS00029">
    <property type="entry name" value="Radical_SAM"/>
    <property type="match status" value="1"/>
</dbReference>
<keyword evidence="6 9" id="KW-0408">Iron</keyword>
<dbReference type="PANTHER" id="PTHR13932">
    <property type="entry name" value="COPROPORPHYRINIGEN III OXIDASE"/>
    <property type="match status" value="1"/>
</dbReference>
<accession>A0A268P404</accession>
<comment type="similarity">
    <text evidence="1">Belongs to the anaerobic coproporphyrinogen-III oxidase family. HemW subfamily.</text>
</comment>
<evidence type="ECO:0000256" key="9">
    <source>
        <dbReference type="RuleBase" id="RU364116"/>
    </source>
</evidence>
<dbReference type="InterPro" id="IPR058240">
    <property type="entry name" value="rSAM_sf"/>
</dbReference>
<organism evidence="11 12">
    <name type="scientific">Shouchella clausii</name>
    <name type="common">Alkalihalobacillus clausii</name>
    <dbReference type="NCBI Taxonomy" id="79880"/>
    <lineage>
        <taxon>Bacteria</taxon>
        <taxon>Bacillati</taxon>
        <taxon>Bacillota</taxon>
        <taxon>Bacilli</taxon>
        <taxon>Bacillales</taxon>
        <taxon>Bacillaceae</taxon>
        <taxon>Shouchella</taxon>
    </lineage>
</organism>
<dbReference type="GO" id="GO:0051539">
    <property type="term" value="F:4 iron, 4 sulfur cluster binding"/>
    <property type="evidence" value="ECO:0007669"/>
    <property type="project" value="UniProtKB-UniRule"/>
</dbReference>
<keyword evidence="9" id="KW-0004">4Fe-4S</keyword>
<feature type="domain" description="Radical SAM core" evidence="10">
    <location>
        <begin position="1"/>
        <end position="233"/>
    </location>
</feature>
<dbReference type="InterPro" id="IPR006638">
    <property type="entry name" value="Elp3/MiaA/NifB-like_rSAM"/>
</dbReference>
<dbReference type="InterPro" id="IPR010723">
    <property type="entry name" value="HemN_C"/>
</dbReference>
<comment type="caution">
    <text evidence="11">The sequence shown here is derived from an EMBL/GenBank/DDBJ whole genome shotgun (WGS) entry which is preliminary data.</text>
</comment>